<dbReference type="InterPro" id="IPR010982">
    <property type="entry name" value="Lambda_DNA-bd_dom_sf"/>
</dbReference>
<evidence type="ECO:0000313" key="1">
    <source>
        <dbReference type="EMBL" id="MDR6593587.1"/>
    </source>
</evidence>
<comment type="caution">
    <text evidence="1">The sequence shown here is derived from an EMBL/GenBank/DDBJ whole genome shotgun (WGS) entry which is preliminary data.</text>
</comment>
<keyword evidence="2" id="KW-1185">Reference proteome</keyword>
<evidence type="ECO:0008006" key="3">
    <source>
        <dbReference type="Google" id="ProtNLM"/>
    </source>
</evidence>
<evidence type="ECO:0000313" key="2">
    <source>
        <dbReference type="Proteomes" id="UP001268819"/>
    </source>
</evidence>
<proteinExistence type="predicted"/>
<sequence length="515" mass="55876">MGNTEPVRRCICGTRLARDNRTSRCGACTHAGRRHRTEPPEVPIGFWDHPDLRAALATRDIGAIIRAYRKHPHHGQSILQETVACWIGLSSTRLSRIENGEPVNNLAKLSRWSHTLRIPQHLLWFHLPTALRDDAASGTPTIGGRETPGDALPVDDPLVLGGRSMAVRSGDEQQIDLQALMSAAAQHAVDFGSVLATTTTDNPDLDWLGVALAELATAYVHTPAVDLLVRIVDVRDTAFTLIRRGVRPRQLRDAYVIAGIGCLLLASASQNLGDHSCARTQLHTAERCAEAADSDALRVWARGSAALALEWSPTPAAALRFVDFDPNEAVGPQTMRRTLALEARASARTGNATRARDALRRLDELEALPERHDEVSVFGGLFTFPTAKETYYRAGTHDLLGDAALARHHADHALAAYSTAPEQERSYGDIALARVVLAHSHLLDRDLDAAATALQPLRRLPPGERIAQLPSAVHRTHGLLTAVAGARHAHELLDDLLEAPAAARSLDSRSDRTAP</sequence>
<protein>
    <recommendedName>
        <fullName evidence="3">Helix-turn-helix protein</fullName>
    </recommendedName>
</protein>
<dbReference type="RefSeq" id="WP_310306427.1">
    <property type="nucleotide sequence ID" value="NZ_BAAAXB010000001.1"/>
</dbReference>
<dbReference type="InterPro" id="IPR001387">
    <property type="entry name" value="Cro/C1-type_HTH"/>
</dbReference>
<organism evidence="1 2">
    <name type="scientific">Saccharothrix longispora</name>
    <dbReference type="NCBI Taxonomy" id="33920"/>
    <lineage>
        <taxon>Bacteria</taxon>
        <taxon>Bacillati</taxon>
        <taxon>Actinomycetota</taxon>
        <taxon>Actinomycetes</taxon>
        <taxon>Pseudonocardiales</taxon>
        <taxon>Pseudonocardiaceae</taxon>
        <taxon>Saccharothrix</taxon>
    </lineage>
</organism>
<dbReference type="CDD" id="cd00093">
    <property type="entry name" value="HTH_XRE"/>
    <property type="match status" value="1"/>
</dbReference>
<dbReference type="Proteomes" id="UP001268819">
    <property type="component" value="Unassembled WGS sequence"/>
</dbReference>
<dbReference type="SUPFAM" id="SSF47413">
    <property type="entry name" value="lambda repressor-like DNA-binding domains"/>
    <property type="match status" value="1"/>
</dbReference>
<accession>A0ABU1PSG0</accession>
<reference evidence="1 2" key="1">
    <citation type="submission" date="2023-07" db="EMBL/GenBank/DDBJ databases">
        <title>Sequencing the genomes of 1000 actinobacteria strains.</title>
        <authorList>
            <person name="Klenk H.-P."/>
        </authorList>
    </citation>
    <scope>NUCLEOTIDE SEQUENCE [LARGE SCALE GENOMIC DNA]</scope>
    <source>
        <strain evidence="1 2">DSM 43749</strain>
    </source>
</reference>
<dbReference type="EMBL" id="JAVDSG010000001">
    <property type="protein sequence ID" value="MDR6593587.1"/>
    <property type="molecule type" value="Genomic_DNA"/>
</dbReference>
<name>A0ABU1PSG0_9PSEU</name>
<gene>
    <name evidence="1" type="ORF">J2S66_001971</name>
</gene>